<sequence length="465" mass="51020">MTNFIHSVLGFKKLSPAQKIASSFLLVILSGTLLLMLPISNKNFQFLNWLDALFTATSATCVTGLSVFTVADQLNWFGQLILLLLIQVGGLGLMTFMAVFILIVKNRLSMNEKIAMKEMLNQDRVVNMRKFLLDILYYTLFFEAVGAILISFRMIPRFGLVDGSFKAVFLAVSAFCNAGFDTLGSVSLQEYVHDPLMCLTIMALIVLGGLGFAVWFDIRDKVGPLLHRRITFKKFRHSLSLHTKIVLSVSLFLIIIPGLLIMLVEFTNSRTLGDFNIFEKLMTAMFESIALRTAGFTTINYAGLKPATDLLMMVVMFIGGSPGGTAGGIKTTTIAVLVIYIISSLKGREHTVVLHRKIGRGIIIRAMGIFFINLVVLFTGIFLLNIVEQKPFLSLSFEAVSAMATVGSSLGITTSLGVGGKLIIIFLMYVGRIGISTLILSLTRNKPNRNSANKVSFPNGNIIVG</sequence>
<protein>
    <submittedName>
        <fullName evidence="11">TrkH family potassium uptake protein</fullName>
    </submittedName>
</protein>
<dbReference type="GO" id="GO:0005886">
    <property type="term" value="C:plasma membrane"/>
    <property type="evidence" value="ECO:0007669"/>
    <property type="project" value="UniProtKB-SubCell"/>
</dbReference>
<comment type="subcellular location">
    <subcellularLocation>
        <location evidence="1">Cell membrane</location>
        <topology evidence="1">Multi-pass membrane protein</topology>
    </subcellularLocation>
</comment>
<dbReference type="InterPro" id="IPR004772">
    <property type="entry name" value="TrkH"/>
</dbReference>
<dbReference type="PANTHER" id="PTHR32024">
    <property type="entry name" value="TRK SYSTEM POTASSIUM UPTAKE PROTEIN TRKG-RELATED"/>
    <property type="match status" value="1"/>
</dbReference>
<keyword evidence="2" id="KW-0813">Transport</keyword>
<comment type="caution">
    <text evidence="11">The sequence shown here is derived from an EMBL/GenBank/DDBJ whole genome shotgun (WGS) entry which is preliminary data.</text>
</comment>
<evidence type="ECO:0000313" key="11">
    <source>
        <dbReference type="EMBL" id="KGJ53135.1"/>
    </source>
</evidence>
<feature type="transmembrane region" description="Helical" evidence="10">
    <location>
        <begin position="422"/>
        <end position="442"/>
    </location>
</feature>
<feature type="transmembrane region" description="Helical" evidence="10">
    <location>
        <begin position="284"/>
        <end position="304"/>
    </location>
</feature>
<keyword evidence="3" id="KW-1003">Cell membrane</keyword>
<evidence type="ECO:0000313" key="12">
    <source>
        <dbReference type="Proteomes" id="UP000030008"/>
    </source>
</evidence>
<evidence type="ECO:0000256" key="2">
    <source>
        <dbReference type="ARBA" id="ARBA00022448"/>
    </source>
</evidence>
<feature type="transmembrane region" description="Helical" evidence="10">
    <location>
        <begin position="80"/>
        <end position="104"/>
    </location>
</feature>
<feature type="transmembrane region" description="Helical" evidence="10">
    <location>
        <begin position="196"/>
        <end position="216"/>
    </location>
</feature>
<evidence type="ECO:0000256" key="5">
    <source>
        <dbReference type="ARBA" id="ARBA00022692"/>
    </source>
</evidence>
<reference evidence="11 12" key="1">
    <citation type="submission" date="2014-08" db="EMBL/GenBank/DDBJ databases">
        <title>Clostridium innocuum, an unnegligible vancomycin-resistant pathogen causing extra-intestinal infections.</title>
        <authorList>
            <person name="Feng Y."/>
            <person name="Chiu C.-H."/>
        </authorList>
    </citation>
    <scope>NUCLEOTIDE SEQUENCE [LARGE SCALE GENOMIC DNA]</scope>
    <source>
        <strain evidence="11 12">AN88</strain>
    </source>
</reference>
<evidence type="ECO:0000256" key="3">
    <source>
        <dbReference type="ARBA" id="ARBA00022475"/>
    </source>
</evidence>
<evidence type="ECO:0000256" key="10">
    <source>
        <dbReference type="SAM" id="Phobius"/>
    </source>
</evidence>
<dbReference type="Proteomes" id="UP000030008">
    <property type="component" value="Unassembled WGS sequence"/>
</dbReference>
<feature type="transmembrane region" description="Helical" evidence="10">
    <location>
        <begin position="46"/>
        <end position="68"/>
    </location>
</feature>
<feature type="transmembrane region" description="Helical" evidence="10">
    <location>
        <begin position="135"/>
        <end position="155"/>
    </location>
</feature>
<feature type="transmembrane region" description="Helical" evidence="10">
    <location>
        <begin position="310"/>
        <end position="342"/>
    </location>
</feature>
<dbReference type="InterPro" id="IPR003445">
    <property type="entry name" value="Cat_transpt"/>
</dbReference>
<keyword evidence="7 10" id="KW-1133">Transmembrane helix</keyword>
<evidence type="ECO:0000256" key="7">
    <source>
        <dbReference type="ARBA" id="ARBA00022989"/>
    </source>
</evidence>
<feature type="transmembrane region" description="Helical" evidence="10">
    <location>
        <begin position="362"/>
        <end position="387"/>
    </location>
</feature>
<evidence type="ECO:0000256" key="1">
    <source>
        <dbReference type="ARBA" id="ARBA00004651"/>
    </source>
</evidence>
<dbReference type="EMBL" id="JQIF01000045">
    <property type="protein sequence ID" value="KGJ53135.1"/>
    <property type="molecule type" value="Genomic_DNA"/>
</dbReference>
<keyword evidence="4" id="KW-0633">Potassium transport</keyword>
<dbReference type="GO" id="GO:0015379">
    <property type="term" value="F:potassium:chloride symporter activity"/>
    <property type="evidence" value="ECO:0007669"/>
    <property type="project" value="InterPro"/>
</dbReference>
<keyword evidence="6" id="KW-0630">Potassium</keyword>
<evidence type="ECO:0000256" key="4">
    <source>
        <dbReference type="ARBA" id="ARBA00022538"/>
    </source>
</evidence>
<dbReference type="PANTHER" id="PTHR32024:SF1">
    <property type="entry name" value="KTR SYSTEM POTASSIUM UPTAKE PROTEIN B"/>
    <property type="match status" value="1"/>
</dbReference>
<keyword evidence="5 10" id="KW-0812">Transmembrane</keyword>
<proteinExistence type="predicted"/>
<keyword evidence="9 10" id="KW-0472">Membrane</keyword>
<dbReference type="NCBIfam" id="TIGR00933">
    <property type="entry name" value="2a38"/>
    <property type="match status" value="1"/>
</dbReference>
<feature type="transmembrane region" description="Helical" evidence="10">
    <location>
        <begin position="245"/>
        <end position="264"/>
    </location>
</feature>
<feature type="transmembrane region" description="Helical" evidence="10">
    <location>
        <begin position="20"/>
        <end position="39"/>
    </location>
</feature>
<dbReference type="RefSeq" id="WP_009269442.1">
    <property type="nucleotide sequence ID" value="NZ_BAABXQ010000003.1"/>
</dbReference>
<accession>A0A099I5Z7</accession>
<evidence type="ECO:0000256" key="9">
    <source>
        <dbReference type="ARBA" id="ARBA00023136"/>
    </source>
</evidence>
<dbReference type="AlphaFoldDB" id="A0A099I5Z7"/>
<dbReference type="Pfam" id="PF02386">
    <property type="entry name" value="TrkH"/>
    <property type="match status" value="1"/>
</dbReference>
<evidence type="ECO:0000256" key="8">
    <source>
        <dbReference type="ARBA" id="ARBA00023065"/>
    </source>
</evidence>
<organism evidence="11 12">
    <name type="scientific">Clostridium innocuum</name>
    <dbReference type="NCBI Taxonomy" id="1522"/>
    <lineage>
        <taxon>Bacteria</taxon>
        <taxon>Bacillati</taxon>
        <taxon>Bacillota</taxon>
        <taxon>Clostridia</taxon>
        <taxon>Eubacteriales</taxon>
        <taxon>Clostridiaceae</taxon>
        <taxon>Clostridium</taxon>
    </lineage>
</organism>
<keyword evidence="8" id="KW-0406">Ion transport</keyword>
<name>A0A099I5Z7_CLOIN</name>
<gene>
    <name evidence="11" type="ORF">CIAN88_10835</name>
</gene>
<evidence type="ECO:0000256" key="6">
    <source>
        <dbReference type="ARBA" id="ARBA00022958"/>
    </source>
</evidence>